<proteinExistence type="predicted"/>
<feature type="transmembrane region" description="Helical" evidence="1">
    <location>
        <begin position="7"/>
        <end position="26"/>
    </location>
</feature>
<evidence type="ECO:0000256" key="1">
    <source>
        <dbReference type="SAM" id="Phobius"/>
    </source>
</evidence>
<keyword evidence="3" id="KW-1185">Reference proteome</keyword>
<dbReference type="AlphaFoldDB" id="A0A1H8VYZ7"/>
<gene>
    <name evidence="2" type="ORF">SAMN05216388_104428</name>
</gene>
<keyword evidence="1" id="KW-0812">Transmembrane</keyword>
<keyword evidence="1" id="KW-0472">Membrane</keyword>
<keyword evidence="1" id="KW-1133">Transmembrane helix</keyword>
<dbReference type="EMBL" id="FOCX01000044">
    <property type="protein sequence ID" value="SEP20619.1"/>
    <property type="molecule type" value="Genomic_DNA"/>
</dbReference>
<name>A0A1H8VYZ7_9EURY</name>
<dbReference type="RefSeq" id="WP_170845528.1">
    <property type="nucleotide sequence ID" value="NZ_FOCX01000044.1"/>
</dbReference>
<sequence>MTDRTTVGWSLVTSGIVTLSLAYLPGDSVYWSVGLLGSIESPDGVGISESHTV</sequence>
<organism evidence="2 3">
    <name type="scientific">Halorientalis persicus</name>
    <dbReference type="NCBI Taxonomy" id="1367881"/>
    <lineage>
        <taxon>Archaea</taxon>
        <taxon>Methanobacteriati</taxon>
        <taxon>Methanobacteriota</taxon>
        <taxon>Stenosarchaea group</taxon>
        <taxon>Halobacteria</taxon>
        <taxon>Halobacteriales</taxon>
        <taxon>Haloarculaceae</taxon>
        <taxon>Halorientalis</taxon>
    </lineage>
</organism>
<dbReference type="Proteomes" id="UP000198775">
    <property type="component" value="Unassembled WGS sequence"/>
</dbReference>
<accession>A0A1H8VYZ7</accession>
<reference evidence="3" key="1">
    <citation type="submission" date="2016-10" db="EMBL/GenBank/DDBJ databases">
        <authorList>
            <person name="Varghese N."/>
            <person name="Submissions S."/>
        </authorList>
    </citation>
    <scope>NUCLEOTIDE SEQUENCE [LARGE SCALE GENOMIC DNA]</scope>
    <source>
        <strain evidence="3">IBRC-M 10043</strain>
    </source>
</reference>
<evidence type="ECO:0000313" key="2">
    <source>
        <dbReference type="EMBL" id="SEP20619.1"/>
    </source>
</evidence>
<evidence type="ECO:0000313" key="3">
    <source>
        <dbReference type="Proteomes" id="UP000198775"/>
    </source>
</evidence>
<protein>
    <submittedName>
        <fullName evidence="2">Uncharacterized protein</fullName>
    </submittedName>
</protein>
<dbReference type="OrthoDB" id="176983at2157"/>